<keyword evidence="1" id="KW-0677">Repeat</keyword>
<dbReference type="RefSeq" id="WP_231571803.1">
    <property type="nucleotide sequence ID" value="NZ_LANR01000001.1"/>
</dbReference>
<keyword evidence="5" id="KW-1185">Reference proteome</keyword>
<gene>
    <name evidence="4" type="ORF">APHACPA_0996</name>
</gene>
<dbReference type="InterPro" id="IPR002110">
    <property type="entry name" value="Ankyrin_rpt"/>
</dbReference>
<evidence type="ECO:0000256" key="3">
    <source>
        <dbReference type="PROSITE-ProRule" id="PRU00023"/>
    </source>
</evidence>
<dbReference type="AlphaFoldDB" id="A0A0F3N1V8"/>
<feature type="repeat" description="ANK" evidence="3">
    <location>
        <begin position="18"/>
        <end position="50"/>
    </location>
</feature>
<dbReference type="PATRIC" id="fig|1359164.3.peg.985"/>
<organism evidence="4 5">
    <name type="scientific">Rickettsia amblyommatis str. Ac/Pa</name>
    <dbReference type="NCBI Taxonomy" id="1359164"/>
    <lineage>
        <taxon>Bacteria</taxon>
        <taxon>Pseudomonadati</taxon>
        <taxon>Pseudomonadota</taxon>
        <taxon>Alphaproteobacteria</taxon>
        <taxon>Rickettsiales</taxon>
        <taxon>Rickettsiaceae</taxon>
        <taxon>Rickettsieae</taxon>
        <taxon>Rickettsia</taxon>
        <taxon>spotted fever group</taxon>
    </lineage>
</organism>
<dbReference type="PANTHER" id="PTHR24171">
    <property type="entry name" value="ANKYRIN REPEAT DOMAIN-CONTAINING PROTEIN 39-RELATED"/>
    <property type="match status" value="1"/>
</dbReference>
<keyword evidence="2 3" id="KW-0040">ANK repeat</keyword>
<evidence type="ECO:0000313" key="4">
    <source>
        <dbReference type="EMBL" id="KJV61978.1"/>
    </source>
</evidence>
<dbReference type="Proteomes" id="UP000033556">
    <property type="component" value="Unassembled WGS sequence"/>
</dbReference>
<name>A0A0F3N1V8_RICAM</name>
<evidence type="ECO:0000256" key="2">
    <source>
        <dbReference type="ARBA" id="ARBA00023043"/>
    </source>
</evidence>
<evidence type="ECO:0000313" key="5">
    <source>
        <dbReference type="Proteomes" id="UP000033556"/>
    </source>
</evidence>
<sequence length="99" mass="11072">MHQTLKYEIYDTLIEAEDNRTPLSIAASAGNTNIVQELIEQGHDVNAKDKKGHTALFYASTKEIAKILLDKGTSFEVEHEYLYSPIHYATTIGNNGLFT</sequence>
<proteinExistence type="predicted"/>
<dbReference type="Gene3D" id="1.25.40.20">
    <property type="entry name" value="Ankyrin repeat-containing domain"/>
    <property type="match status" value="1"/>
</dbReference>
<dbReference type="Pfam" id="PF12796">
    <property type="entry name" value="Ank_2"/>
    <property type="match status" value="1"/>
</dbReference>
<comment type="caution">
    <text evidence="4">The sequence shown here is derived from an EMBL/GenBank/DDBJ whole genome shotgun (WGS) entry which is preliminary data.</text>
</comment>
<dbReference type="PROSITE" id="PS50088">
    <property type="entry name" value="ANK_REPEAT"/>
    <property type="match status" value="1"/>
</dbReference>
<protein>
    <submittedName>
        <fullName evidence="4">Ankyrin repeat family protein</fullName>
    </submittedName>
</protein>
<dbReference type="SMART" id="SM00248">
    <property type="entry name" value="ANK"/>
    <property type="match status" value="2"/>
</dbReference>
<dbReference type="SUPFAM" id="SSF48403">
    <property type="entry name" value="Ankyrin repeat"/>
    <property type="match status" value="1"/>
</dbReference>
<dbReference type="InterPro" id="IPR036770">
    <property type="entry name" value="Ankyrin_rpt-contain_sf"/>
</dbReference>
<accession>A0A0F3N1V8</accession>
<dbReference type="PROSITE" id="PS50297">
    <property type="entry name" value="ANK_REP_REGION"/>
    <property type="match status" value="1"/>
</dbReference>
<reference evidence="4 5" key="1">
    <citation type="submission" date="2015-01" db="EMBL/GenBank/DDBJ databases">
        <title>Genome Sequencing of Rickettsiales.</title>
        <authorList>
            <person name="Daugherty S.C."/>
            <person name="Su Q."/>
            <person name="Abolude K."/>
            <person name="Beier-Sexton M."/>
            <person name="Carlyon J.A."/>
            <person name="Carter R."/>
            <person name="Day N.P."/>
            <person name="Dumler S.J."/>
            <person name="Dyachenko V."/>
            <person name="Godinez A."/>
            <person name="Kurtti T.J."/>
            <person name="Lichay M."/>
            <person name="Mullins K.E."/>
            <person name="Ott S."/>
            <person name="Pappas-Brown V."/>
            <person name="Paris D.H."/>
            <person name="Patel P."/>
            <person name="Richards A.L."/>
            <person name="Sadzewicz L."/>
            <person name="Sears K."/>
            <person name="Seidman D."/>
            <person name="Sengamalay N."/>
            <person name="Stenos J."/>
            <person name="Tallon L.J."/>
            <person name="Vincent G."/>
            <person name="Fraser C.M."/>
            <person name="Munderloh U."/>
            <person name="Dunning-Hotopp J.C."/>
        </authorList>
    </citation>
    <scope>NUCLEOTIDE SEQUENCE [LARGE SCALE GENOMIC DNA]</scope>
    <source>
        <strain evidence="4 5">Ac/Pa</strain>
    </source>
</reference>
<dbReference type="EMBL" id="LANR01000001">
    <property type="protein sequence ID" value="KJV61978.1"/>
    <property type="molecule type" value="Genomic_DNA"/>
</dbReference>
<evidence type="ECO:0000256" key="1">
    <source>
        <dbReference type="ARBA" id="ARBA00022737"/>
    </source>
</evidence>